<comment type="caution">
    <text evidence="3">The sequence shown here is derived from an EMBL/GenBank/DDBJ whole genome shotgun (WGS) entry which is preliminary data.</text>
</comment>
<proteinExistence type="predicted"/>
<evidence type="ECO:0000313" key="3">
    <source>
        <dbReference type="EMBL" id="MFC5565838.1"/>
    </source>
</evidence>
<feature type="compositionally biased region" description="Pro residues" evidence="1">
    <location>
        <begin position="83"/>
        <end position="99"/>
    </location>
</feature>
<dbReference type="RefSeq" id="WP_209838615.1">
    <property type="nucleotide sequence ID" value="NZ_JAGGJP010000003.1"/>
</dbReference>
<feature type="chain" id="PRO_5045142257" description="Flagellar motor protein MotB" evidence="2">
    <location>
        <begin position="33"/>
        <end position="1186"/>
    </location>
</feature>
<sequence>MAPFRSPSTIGRPAGLAAMAALCGLLPALALADPSGGSCAPAGPCAASASPDPAPEVGLGFSISIEGATPEGEPVRQVIAGDPAPPVPPEPAGPDPLPPDLTADLGLSEPATPDDLARAADRRLAAADVQLRFDGLGVRPRLDVAAAGSADGTVTFRASSNYPAWIKRAEILIRQRGRPGRVIAEIPIAPNGEATWTMPPAGPARLDYVLRVYDGAGRHDETVVRPLEPGVAGTDPSLPGEGEGRIARRGIPLRGGAVTLSGEGLPPGTTVTALGGPVPVDPSGRFVVQRVLPPGDHEIAVTLASPGRPARTIARTVTIPRAEWFATGIADVTLGRGVAEGGGPGTGRLAAFADGWLADGTRVTASADTGEGDLDGLLRRVGRKDPDAILRGIEPDEVFAVTGDDSATEELAPSRDGLYLRVENGPSHLMHGDFQPLSDPGLSARTDRTLTGIEGSHGSRAVTRHGEERLRLSAFAARPDTLSQRDVLRGTGGSAYVLGRQDIEDGTEVLTVELRDPVSGRLVESRRLVAGTDYRIEYLQGVVLLAEPLAPSASRPGLVSDAPGGDLVVNLVARYEYVPTNGEVGGLAAGARAEAWVTDGLRLGASALSDDSGLAAQRLLGLDLLLRRSDETWAALDWARSEGPGFGSTLSVNGGLRSEEMPSAGRVGLGAQSIRLEGRADLAEIGLTGHVEGFLDRKEAGFSSPDQEVAADQVAAGIGGTIALRDGLGVTFGAERFDAATGEARRDVRLGLAAEMRPRLALDAEVLRTERADPDDADGTGRRTDIAARLTWIPDAATSYALFAQATLGRRGLPSNDRLGLGLTRRLTDALAVEGEVSGGSAGPAAAARIAYEPSPGTRYSLGYRTDPAQADGTGLVLGMERPLGPRLTARAETAWGVRGDDPSVLQSYGVTFAPDETWAIEGGLLRGRSVEAGGTELRRTGVSLSLRRTLGEELRASLRAELRRETSDGPMADDRTTWLLAGSYDRRTSPDWRLLADLDLLFSDADEGSFLDGRYAEARLGYAFRPADHDRINALFSYTFLYDMPGPDQVNVDGDAEGDRQRSHILNAIVTCELGPRWTLSAKYGFRRREQASRAGGGYDLSTAHLAAVRLDYHLVHDWDLMAEMRAMILPGARATDRGAVLGLYRHVGRNIRLGVGYEWGRVSDDLRRIEGDREGFFVNITASF</sequence>
<protein>
    <recommendedName>
        <fullName evidence="5">Flagellar motor protein MotB</fullName>
    </recommendedName>
</protein>
<feature type="signal peptide" evidence="2">
    <location>
        <begin position="1"/>
        <end position="32"/>
    </location>
</feature>
<evidence type="ECO:0008006" key="5">
    <source>
        <dbReference type="Google" id="ProtNLM"/>
    </source>
</evidence>
<evidence type="ECO:0000256" key="2">
    <source>
        <dbReference type="SAM" id="SignalP"/>
    </source>
</evidence>
<evidence type="ECO:0000313" key="4">
    <source>
        <dbReference type="Proteomes" id="UP001596056"/>
    </source>
</evidence>
<dbReference type="Proteomes" id="UP001596056">
    <property type="component" value="Unassembled WGS sequence"/>
</dbReference>
<keyword evidence="2" id="KW-0732">Signal</keyword>
<feature type="region of interest" description="Disordered" evidence="1">
    <location>
        <begin position="77"/>
        <end position="113"/>
    </location>
</feature>
<dbReference type="EMBL" id="JBHSNA010000003">
    <property type="protein sequence ID" value="MFC5565838.1"/>
    <property type="molecule type" value="Genomic_DNA"/>
</dbReference>
<dbReference type="SUPFAM" id="SSF56935">
    <property type="entry name" value="Porins"/>
    <property type="match status" value="1"/>
</dbReference>
<reference evidence="4" key="1">
    <citation type="journal article" date="2019" name="Int. J. Syst. Evol. Microbiol.">
        <title>The Global Catalogue of Microorganisms (GCM) 10K type strain sequencing project: providing services to taxonomists for standard genome sequencing and annotation.</title>
        <authorList>
            <consortium name="The Broad Institute Genomics Platform"/>
            <consortium name="The Broad Institute Genome Sequencing Center for Infectious Disease"/>
            <person name="Wu L."/>
            <person name="Ma J."/>
        </authorList>
    </citation>
    <scope>NUCLEOTIDE SEQUENCE [LARGE SCALE GENOMIC DNA]</scope>
    <source>
        <strain evidence="4">KACC 11588</strain>
    </source>
</reference>
<organism evidence="3 4">
    <name type="scientific">Rubellimicrobium aerolatum</name>
    <dbReference type="NCBI Taxonomy" id="490979"/>
    <lineage>
        <taxon>Bacteria</taxon>
        <taxon>Pseudomonadati</taxon>
        <taxon>Pseudomonadota</taxon>
        <taxon>Alphaproteobacteria</taxon>
        <taxon>Rhodobacterales</taxon>
        <taxon>Roseobacteraceae</taxon>
        <taxon>Rubellimicrobium</taxon>
    </lineage>
</organism>
<name>A0ABW0SA81_9RHOB</name>
<accession>A0ABW0SA81</accession>
<keyword evidence="4" id="KW-1185">Reference proteome</keyword>
<gene>
    <name evidence="3" type="ORF">ACFPOC_05315</name>
</gene>
<evidence type="ECO:0000256" key="1">
    <source>
        <dbReference type="SAM" id="MobiDB-lite"/>
    </source>
</evidence>
<feature type="region of interest" description="Disordered" evidence="1">
    <location>
        <begin position="226"/>
        <end position="245"/>
    </location>
</feature>